<keyword evidence="7" id="KW-0804">Transcription</keyword>
<dbReference type="Proteomes" id="UP001237642">
    <property type="component" value="Unassembled WGS sequence"/>
</dbReference>
<reference evidence="14" key="2">
    <citation type="submission" date="2023-05" db="EMBL/GenBank/DDBJ databases">
        <authorList>
            <person name="Schelkunov M.I."/>
        </authorList>
    </citation>
    <scope>NUCLEOTIDE SEQUENCE</scope>
    <source>
        <strain evidence="14">Hsosn_3</strain>
        <tissue evidence="14">Leaf</tissue>
    </source>
</reference>
<evidence type="ECO:0000256" key="7">
    <source>
        <dbReference type="ARBA" id="ARBA00023163"/>
    </source>
</evidence>
<dbReference type="Pfam" id="PF00447">
    <property type="entry name" value="HSF_DNA-bind"/>
    <property type="match status" value="1"/>
</dbReference>
<evidence type="ECO:0000256" key="11">
    <source>
        <dbReference type="RuleBase" id="RU004020"/>
    </source>
</evidence>
<dbReference type="PANTHER" id="PTHR10015">
    <property type="entry name" value="HEAT SHOCK TRANSCRIPTION FACTOR"/>
    <property type="match status" value="1"/>
</dbReference>
<evidence type="ECO:0000256" key="6">
    <source>
        <dbReference type="ARBA" id="ARBA00023125"/>
    </source>
</evidence>
<dbReference type="SMART" id="SM00415">
    <property type="entry name" value="HSF"/>
    <property type="match status" value="1"/>
</dbReference>
<feature type="domain" description="HSF-type DNA-binding" evidence="13">
    <location>
        <begin position="86"/>
        <end position="110"/>
    </location>
</feature>
<keyword evidence="3" id="KW-0597">Phosphoprotein</keyword>
<dbReference type="EMBL" id="JAUIZM010000007">
    <property type="protein sequence ID" value="KAK1372588.1"/>
    <property type="molecule type" value="Genomic_DNA"/>
</dbReference>
<keyword evidence="6" id="KW-0238">DNA-binding</keyword>
<feature type="region of interest" description="Disordered" evidence="12">
    <location>
        <begin position="17"/>
        <end position="37"/>
    </location>
</feature>
<dbReference type="PANTHER" id="PTHR10015:SF338">
    <property type="entry name" value="HEAT STRESS TRANSCRIPTION FACTOR A-2"/>
    <property type="match status" value="1"/>
</dbReference>
<dbReference type="FunFam" id="1.10.10.10:FF:000057">
    <property type="entry name" value="Heat shock transcription factor 1"/>
    <property type="match status" value="1"/>
</dbReference>
<keyword evidence="8" id="KW-0539">Nucleus</keyword>
<comment type="function">
    <text evidence="9">DNA-binding protein that specifically binds heat shock promoter elements (HSE) and activates transcription.</text>
</comment>
<dbReference type="GO" id="GO:0005634">
    <property type="term" value="C:nucleus"/>
    <property type="evidence" value="ECO:0007669"/>
    <property type="project" value="UniProtKB-SubCell"/>
</dbReference>
<evidence type="ECO:0000256" key="9">
    <source>
        <dbReference type="ARBA" id="ARBA00055747"/>
    </source>
</evidence>
<dbReference type="GO" id="GO:0006357">
    <property type="term" value="P:regulation of transcription by RNA polymerase II"/>
    <property type="evidence" value="ECO:0007669"/>
    <property type="project" value="TreeGrafter"/>
</dbReference>
<evidence type="ECO:0000313" key="15">
    <source>
        <dbReference type="Proteomes" id="UP001237642"/>
    </source>
</evidence>
<name>A0AAD8MHX5_9APIA</name>
<evidence type="ECO:0000256" key="8">
    <source>
        <dbReference type="ARBA" id="ARBA00023242"/>
    </source>
</evidence>
<dbReference type="AlphaFoldDB" id="A0AAD8MHX5"/>
<proteinExistence type="inferred from homology"/>
<evidence type="ECO:0000256" key="2">
    <source>
        <dbReference type="ARBA" id="ARBA00006403"/>
    </source>
</evidence>
<accession>A0AAD8MHX5</accession>
<reference evidence="14" key="1">
    <citation type="submission" date="2023-02" db="EMBL/GenBank/DDBJ databases">
        <title>Genome of toxic invasive species Heracleum sosnowskyi carries increased number of genes despite the absence of recent whole-genome duplications.</title>
        <authorList>
            <person name="Schelkunov M."/>
            <person name="Shtratnikova V."/>
            <person name="Makarenko M."/>
            <person name="Klepikova A."/>
            <person name="Omelchenko D."/>
            <person name="Novikova G."/>
            <person name="Obukhova E."/>
            <person name="Bogdanov V."/>
            <person name="Penin A."/>
            <person name="Logacheva M."/>
        </authorList>
    </citation>
    <scope>NUCLEOTIDE SEQUENCE</scope>
    <source>
        <strain evidence="14">Hsosn_3</strain>
        <tissue evidence="14">Leaf</tissue>
    </source>
</reference>
<dbReference type="PROSITE" id="PS00434">
    <property type="entry name" value="HSF_DOMAIN"/>
    <property type="match status" value="1"/>
</dbReference>
<keyword evidence="15" id="KW-1185">Reference proteome</keyword>
<keyword evidence="4" id="KW-0805">Transcription regulation</keyword>
<dbReference type="GO" id="GO:0003700">
    <property type="term" value="F:DNA-binding transcription factor activity"/>
    <property type="evidence" value="ECO:0007669"/>
    <property type="project" value="InterPro"/>
</dbReference>
<dbReference type="PRINTS" id="PR00056">
    <property type="entry name" value="HSFDOMAIN"/>
</dbReference>
<comment type="similarity">
    <text evidence="2 11">Belongs to the HSF family.</text>
</comment>
<dbReference type="SUPFAM" id="SSF46785">
    <property type="entry name" value="Winged helix' DNA-binding domain"/>
    <property type="match status" value="1"/>
</dbReference>
<evidence type="ECO:0000256" key="3">
    <source>
        <dbReference type="ARBA" id="ARBA00022553"/>
    </source>
</evidence>
<organism evidence="14 15">
    <name type="scientific">Heracleum sosnowskyi</name>
    <dbReference type="NCBI Taxonomy" id="360622"/>
    <lineage>
        <taxon>Eukaryota</taxon>
        <taxon>Viridiplantae</taxon>
        <taxon>Streptophyta</taxon>
        <taxon>Embryophyta</taxon>
        <taxon>Tracheophyta</taxon>
        <taxon>Spermatophyta</taxon>
        <taxon>Magnoliopsida</taxon>
        <taxon>eudicotyledons</taxon>
        <taxon>Gunneridae</taxon>
        <taxon>Pentapetalae</taxon>
        <taxon>asterids</taxon>
        <taxon>campanulids</taxon>
        <taxon>Apiales</taxon>
        <taxon>Apiaceae</taxon>
        <taxon>Apioideae</taxon>
        <taxon>apioid superclade</taxon>
        <taxon>Tordylieae</taxon>
        <taxon>Tordyliinae</taxon>
        <taxon>Heracleum</taxon>
    </lineage>
</organism>
<dbReference type="InterPro" id="IPR000232">
    <property type="entry name" value="HSF_DNA-bd"/>
</dbReference>
<evidence type="ECO:0000256" key="4">
    <source>
        <dbReference type="ARBA" id="ARBA00023015"/>
    </source>
</evidence>
<gene>
    <name evidence="14" type="ORF">POM88_028781</name>
</gene>
<evidence type="ECO:0000256" key="12">
    <source>
        <dbReference type="SAM" id="MobiDB-lite"/>
    </source>
</evidence>
<keyword evidence="5" id="KW-0346">Stress response</keyword>
<comment type="caution">
    <text evidence="14">The sequence shown here is derived from an EMBL/GenBank/DDBJ whole genome shotgun (WGS) entry which is preliminary data.</text>
</comment>
<sequence length="362" mass="41688">MNYQRTVDQEMKVIKVEEEEEEEASNNEANITPQPMEGLHEVGPPPFLIKIYDMVEDPSVDSVISWSEARNSFIVWGIHQFSVSMLPKFFKHKNFSSFVRQLHTYGFRKVHTDRWEFAHESFLGGQKHLLKNIKRRRNVVQRMHPKGGEPCVELGNYGIEGELERLRRDKNMLMAEVVKLRQQQQDSTNLIIEMDNKIQAMESKQQFLMDFSSKAVSDPAFIHQLMEMQGAKMDPQNIEIGRKRALTLSPGGYIFPDQASYNGSQQQEMSVDAEKDIDSFLLVAVDNKSSDKISSPKVPTNDEYSDDDLWEEILNKELRIVNEEGVVVGDQPGMEIESLEKSPDWDLNKLQDLVDQSGHLRN</sequence>
<dbReference type="GO" id="GO:0000978">
    <property type="term" value="F:RNA polymerase II cis-regulatory region sequence-specific DNA binding"/>
    <property type="evidence" value="ECO:0007669"/>
    <property type="project" value="TreeGrafter"/>
</dbReference>
<evidence type="ECO:0000313" key="14">
    <source>
        <dbReference type="EMBL" id="KAK1372588.1"/>
    </source>
</evidence>
<evidence type="ECO:0000256" key="1">
    <source>
        <dbReference type="ARBA" id="ARBA00004123"/>
    </source>
</evidence>
<dbReference type="Gene3D" id="1.10.10.10">
    <property type="entry name" value="Winged helix-like DNA-binding domain superfamily/Winged helix DNA-binding domain"/>
    <property type="match status" value="1"/>
</dbReference>
<comment type="subcellular location">
    <subcellularLocation>
        <location evidence="1">Nucleus</location>
    </subcellularLocation>
</comment>
<dbReference type="InterPro" id="IPR036390">
    <property type="entry name" value="WH_DNA-bd_sf"/>
</dbReference>
<dbReference type="GO" id="GO:0034605">
    <property type="term" value="P:cellular response to heat"/>
    <property type="evidence" value="ECO:0007669"/>
    <property type="project" value="TreeGrafter"/>
</dbReference>
<protein>
    <recommendedName>
        <fullName evidence="10">Heat stress transcription factor</fullName>
    </recommendedName>
</protein>
<dbReference type="InterPro" id="IPR036388">
    <property type="entry name" value="WH-like_DNA-bd_sf"/>
</dbReference>
<evidence type="ECO:0000256" key="10">
    <source>
        <dbReference type="ARBA" id="ARBA00081483"/>
    </source>
</evidence>
<evidence type="ECO:0000259" key="13">
    <source>
        <dbReference type="PROSITE" id="PS00434"/>
    </source>
</evidence>
<evidence type="ECO:0000256" key="5">
    <source>
        <dbReference type="ARBA" id="ARBA00023016"/>
    </source>
</evidence>